<feature type="region of interest" description="Disordered" evidence="1">
    <location>
        <begin position="475"/>
        <end position="513"/>
    </location>
</feature>
<dbReference type="AlphaFoldDB" id="A0A8J7LME4"/>
<evidence type="ECO:0000313" key="4">
    <source>
        <dbReference type="EMBL" id="MBH8577014.1"/>
    </source>
</evidence>
<protein>
    <submittedName>
        <fullName evidence="4">CHASE2 domain-containing protein</fullName>
    </submittedName>
</protein>
<feature type="transmembrane region" description="Helical" evidence="2">
    <location>
        <begin position="20"/>
        <end position="44"/>
    </location>
</feature>
<dbReference type="Proteomes" id="UP000662314">
    <property type="component" value="Unassembled WGS sequence"/>
</dbReference>
<evidence type="ECO:0000256" key="2">
    <source>
        <dbReference type="SAM" id="Phobius"/>
    </source>
</evidence>
<comment type="caution">
    <text evidence="4">The sequence shown here is derived from an EMBL/GenBank/DDBJ whole genome shotgun (WGS) entry which is preliminary data.</text>
</comment>
<feature type="transmembrane region" description="Helical" evidence="2">
    <location>
        <begin position="404"/>
        <end position="423"/>
    </location>
</feature>
<evidence type="ECO:0000259" key="3">
    <source>
        <dbReference type="SMART" id="SM01080"/>
    </source>
</evidence>
<evidence type="ECO:0000313" key="5">
    <source>
        <dbReference type="Proteomes" id="UP000662314"/>
    </source>
</evidence>
<feature type="transmembrane region" description="Helical" evidence="2">
    <location>
        <begin position="347"/>
        <end position="365"/>
    </location>
</feature>
<dbReference type="InterPro" id="IPR007890">
    <property type="entry name" value="CHASE2"/>
</dbReference>
<proteinExistence type="predicted"/>
<feature type="domain" description="CHASE2" evidence="3">
    <location>
        <begin position="50"/>
        <end position="369"/>
    </location>
</feature>
<dbReference type="EMBL" id="JAECZA010000248">
    <property type="protein sequence ID" value="MBH8577014.1"/>
    <property type="molecule type" value="Genomic_DNA"/>
</dbReference>
<gene>
    <name evidence="4" type="ORF">I8752_29335</name>
</gene>
<sequence>MISKFSQAINSVRPRLQGIYAALFVSSASVIFTSAVATALVMGVRQAGLLQAQELWAFDQFIQWRGDEGPDPRLLIVAITEDDIQQQKKWPLPDSTIAQALEKLEKQQPRAIGLDLYRDLPVAPGTKELRKQFQGSDRIIAVCKVSDTSGNSGIAPPGGVPESQVGFADLLIDSGGTLRRSLLFLNPPAINKPSAQKPHLCENPAAGLYSFSLRLALNYLQGEKIQPTLTSSQELKLGSTIFRRLESSSGGYQNVNPAGYQVLLNYRSPRRVAQQVTLTQLLTDKVDPNLIKNRVVIIGAISDSIKDFFYTPYSSGEDRDQEMSGVVIHAQAVSQILSAVLDNRPLFWYWSNWSETIWIGVWSLFGGMLAWKLRHPLHFSLGGGVALGGLLVVCFGFFSQGAWIPVVPPALTFITTAGGVVILDRFNKAGYTKAIYDRLKNPFKVNVEIDQSKRERQVAKITQSEYFQDLQKKGKELRSKKTPVTPDSSSEAATDVRETKKSGSTPGTLDKEYLQQMQNQVKDLKKRGKKSDE</sequence>
<evidence type="ECO:0000256" key="1">
    <source>
        <dbReference type="SAM" id="MobiDB-lite"/>
    </source>
</evidence>
<keyword evidence="2" id="KW-0812">Transmembrane</keyword>
<accession>A0A8J7LME4</accession>
<keyword evidence="2" id="KW-1133">Transmembrane helix</keyword>
<keyword evidence="5" id="KW-1185">Reference proteome</keyword>
<name>A0A8J7LME4_9NOST</name>
<organism evidence="4 5">
    <name type="scientific">Dendronalium phyllosphericum CENA369</name>
    <dbReference type="NCBI Taxonomy" id="1725256"/>
    <lineage>
        <taxon>Bacteria</taxon>
        <taxon>Bacillati</taxon>
        <taxon>Cyanobacteriota</taxon>
        <taxon>Cyanophyceae</taxon>
        <taxon>Nostocales</taxon>
        <taxon>Nostocaceae</taxon>
        <taxon>Dendronalium</taxon>
        <taxon>Dendronalium phyllosphericum</taxon>
    </lineage>
</organism>
<dbReference type="SMART" id="SM01080">
    <property type="entry name" value="CHASE2"/>
    <property type="match status" value="1"/>
</dbReference>
<dbReference type="Pfam" id="PF05226">
    <property type="entry name" value="CHASE2"/>
    <property type="match status" value="1"/>
</dbReference>
<keyword evidence="2" id="KW-0472">Membrane</keyword>
<dbReference type="RefSeq" id="WP_214435733.1">
    <property type="nucleotide sequence ID" value="NZ_CAWPUQ010000177.1"/>
</dbReference>
<reference evidence="4 5" key="1">
    <citation type="journal article" date="2021" name="Int. J. Syst. Evol. Microbiol.">
        <title>Amazonocrinis nigriterrae gen. nov., sp. nov., Atlanticothrix silvestris gen. nov., sp. nov. and Dendronalium phyllosphericum gen. nov., sp. nov., nostocacean cyanobacteria from Brazilian environments.</title>
        <authorList>
            <person name="Alvarenga D.O."/>
            <person name="Andreote A.P.D."/>
            <person name="Branco L.H.Z."/>
            <person name="Delbaje E."/>
            <person name="Cruz R.B."/>
            <person name="Varani A.M."/>
            <person name="Fiore M.F."/>
        </authorList>
    </citation>
    <scope>NUCLEOTIDE SEQUENCE [LARGE SCALE GENOMIC DNA]</scope>
    <source>
        <strain evidence="4 5">CENA369</strain>
    </source>
</reference>
<feature type="transmembrane region" description="Helical" evidence="2">
    <location>
        <begin position="377"/>
        <end position="398"/>
    </location>
</feature>